<comment type="similarity">
    <text evidence="1">Belongs to the short-chain dehydrogenases/reductases (SDR) family.</text>
</comment>
<evidence type="ECO:0000256" key="3">
    <source>
        <dbReference type="ARBA" id="ARBA00023027"/>
    </source>
</evidence>
<evidence type="ECO:0000256" key="2">
    <source>
        <dbReference type="ARBA" id="ARBA00023002"/>
    </source>
</evidence>
<dbReference type="NCBIfam" id="NF005559">
    <property type="entry name" value="PRK07231.1"/>
    <property type="match status" value="1"/>
</dbReference>
<dbReference type="PANTHER" id="PTHR43180:SF28">
    <property type="entry name" value="NAD(P)-BINDING ROSSMANN-FOLD SUPERFAMILY PROTEIN"/>
    <property type="match status" value="1"/>
</dbReference>
<dbReference type="Pfam" id="PF13561">
    <property type="entry name" value="adh_short_C2"/>
    <property type="match status" value="1"/>
</dbReference>
<dbReference type="InterPro" id="IPR036291">
    <property type="entry name" value="NAD(P)-bd_dom_sf"/>
</dbReference>
<dbReference type="PANTHER" id="PTHR43180">
    <property type="entry name" value="3-OXOACYL-(ACYL-CARRIER-PROTEIN) REDUCTASE (AFU_ORTHOLOGUE AFUA_6G11210)"/>
    <property type="match status" value="1"/>
</dbReference>
<keyword evidence="4" id="KW-0443">Lipid metabolism</keyword>
<name>A0ABU5GMY8_9GAMM</name>
<keyword evidence="5" id="KW-0753">Steroid metabolism</keyword>
<comment type="caution">
    <text evidence="6">The sequence shown here is derived from an EMBL/GenBank/DDBJ whole genome shotgun (WGS) entry which is preliminary data.</text>
</comment>
<dbReference type="SUPFAM" id="SSF51735">
    <property type="entry name" value="NAD(P)-binding Rossmann-fold domains"/>
    <property type="match status" value="1"/>
</dbReference>
<organism evidence="6 7">
    <name type="scientific">Denitrificimonas halotolerans</name>
    <dbReference type="NCBI Taxonomy" id="3098930"/>
    <lineage>
        <taxon>Bacteria</taxon>
        <taxon>Pseudomonadati</taxon>
        <taxon>Pseudomonadota</taxon>
        <taxon>Gammaproteobacteria</taxon>
        <taxon>Pseudomonadales</taxon>
        <taxon>Pseudomonadaceae</taxon>
        <taxon>Denitrificimonas</taxon>
    </lineage>
</organism>
<dbReference type="InterPro" id="IPR002347">
    <property type="entry name" value="SDR_fam"/>
</dbReference>
<dbReference type="PRINTS" id="PR00081">
    <property type="entry name" value="GDHRDH"/>
</dbReference>
<keyword evidence="2" id="KW-0560">Oxidoreductase</keyword>
<evidence type="ECO:0000256" key="5">
    <source>
        <dbReference type="ARBA" id="ARBA00023221"/>
    </source>
</evidence>
<dbReference type="RefSeq" id="WP_321552165.1">
    <property type="nucleotide sequence ID" value="NZ_JAXIVU010000001.1"/>
</dbReference>
<evidence type="ECO:0000256" key="4">
    <source>
        <dbReference type="ARBA" id="ARBA00023098"/>
    </source>
</evidence>
<accession>A0ABU5GMY8</accession>
<evidence type="ECO:0000313" key="6">
    <source>
        <dbReference type="EMBL" id="MDY7218059.1"/>
    </source>
</evidence>
<gene>
    <name evidence="6" type="ORF">TOI97_00460</name>
</gene>
<reference evidence="6 7" key="1">
    <citation type="submission" date="2023-12" db="EMBL/GenBank/DDBJ databases">
        <title>Denitrificimonas halotolerans sp. nov.,a novel species isolated from landfill leachate.</title>
        <authorList>
            <person name="Wang S."/>
        </authorList>
    </citation>
    <scope>NUCLEOTIDE SEQUENCE [LARGE SCALE GENOMIC DNA]</scope>
    <source>
        <strain evidence="6 7">JX-1</strain>
    </source>
</reference>
<sequence length="250" mass="26842">MSKRLFGKAAIVTGAASGMGEAIARLFVQQGAQVMMTDLNETDGVRIAQEIGAMFFRQDVTDEQGWQAVVEATVQAFGKLDILVNNAGILLKGDIEQTSYEDWKRLMTVNADSVFLGCKAAIAVMKKQGGSIVNMSSIAALAAKEDYVGYGASKAAIAALTRGVAADCRLKRYRIRCNSVHPDGVLTPMTRGGYPEGIDPELLTIDKDPMNRACRPEDVANGVLYLASDEARAVNGIELRIDSGQFVMSI</sequence>
<keyword evidence="3" id="KW-0520">NAD</keyword>
<dbReference type="InterPro" id="IPR020904">
    <property type="entry name" value="Sc_DH/Rdtase_CS"/>
</dbReference>
<keyword evidence="7" id="KW-1185">Reference proteome</keyword>
<dbReference type="PRINTS" id="PR00080">
    <property type="entry name" value="SDRFAMILY"/>
</dbReference>
<proteinExistence type="inferred from homology"/>
<dbReference type="EMBL" id="JAXIVU010000001">
    <property type="protein sequence ID" value="MDY7218059.1"/>
    <property type="molecule type" value="Genomic_DNA"/>
</dbReference>
<dbReference type="Gene3D" id="3.40.50.720">
    <property type="entry name" value="NAD(P)-binding Rossmann-like Domain"/>
    <property type="match status" value="1"/>
</dbReference>
<dbReference type="PROSITE" id="PS00061">
    <property type="entry name" value="ADH_SHORT"/>
    <property type="match status" value="1"/>
</dbReference>
<evidence type="ECO:0000313" key="7">
    <source>
        <dbReference type="Proteomes" id="UP001294570"/>
    </source>
</evidence>
<evidence type="ECO:0000256" key="1">
    <source>
        <dbReference type="ARBA" id="ARBA00006484"/>
    </source>
</evidence>
<dbReference type="Proteomes" id="UP001294570">
    <property type="component" value="Unassembled WGS sequence"/>
</dbReference>
<protein>
    <submittedName>
        <fullName evidence="6">SDR family oxidoreductase</fullName>
    </submittedName>
</protein>